<sequence length="103" mass="11817">MGSSLYTTGHHEVCVVRWSTRLKFPPKTSTTTITSERMDNRTSDLVSSMGVGRDKPGRTIRSQEPPLATIMDTVVRRYVRHLGSWSRGKRLPEVNEGRQDWRM</sequence>
<evidence type="ECO:0000256" key="1">
    <source>
        <dbReference type="SAM" id="MobiDB-lite"/>
    </source>
</evidence>
<feature type="region of interest" description="Disordered" evidence="1">
    <location>
        <begin position="40"/>
        <end position="62"/>
    </location>
</feature>
<dbReference type="AlphaFoldDB" id="A0A5N6PK47"/>
<name>A0A5N6PK47_9ASTR</name>
<protein>
    <submittedName>
        <fullName evidence="2">Uncharacterized protein</fullName>
    </submittedName>
</protein>
<evidence type="ECO:0000313" key="2">
    <source>
        <dbReference type="EMBL" id="KAD6455084.1"/>
    </source>
</evidence>
<proteinExistence type="predicted"/>
<dbReference type="EMBL" id="SZYD01000004">
    <property type="protein sequence ID" value="KAD6455084.1"/>
    <property type="molecule type" value="Genomic_DNA"/>
</dbReference>
<keyword evidence="3" id="KW-1185">Reference proteome</keyword>
<dbReference type="Proteomes" id="UP000326396">
    <property type="component" value="Linkage Group LG12"/>
</dbReference>
<evidence type="ECO:0000313" key="3">
    <source>
        <dbReference type="Proteomes" id="UP000326396"/>
    </source>
</evidence>
<organism evidence="2 3">
    <name type="scientific">Mikania micrantha</name>
    <name type="common">bitter vine</name>
    <dbReference type="NCBI Taxonomy" id="192012"/>
    <lineage>
        <taxon>Eukaryota</taxon>
        <taxon>Viridiplantae</taxon>
        <taxon>Streptophyta</taxon>
        <taxon>Embryophyta</taxon>
        <taxon>Tracheophyta</taxon>
        <taxon>Spermatophyta</taxon>
        <taxon>Magnoliopsida</taxon>
        <taxon>eudicotyledons</taxon>
        <taxon>Gunneridae</taxon>
        <taxon>Pentapetalae</taxon>
        <taxon>asterids</taxon>
        <taxon>campanulids</taxon>
        <taxon>Asterales</taxon>
        <taxon>Asteraceae</taxon>
        <taxon>Asteroideae</taxon>
        <taxon>Heliantheae alliance</taxon>
        <taxon>Eupatorieae</taxon>
        <taxon>Mikania</taxon>
    </lineage>
</organism>
<accession>A0A5N6PK47</accession>
<reference evidence="2 3" key="1">
    <citation type="submission" date="2019-05" db="EMBL/GenBank/DDBJ databases">
        <title>Mikania micrantha, genome provides insights into the molecular mechanism of rapid growth.</title>
        <authorList>
            <person name="Liu B."/>
        </authorList>
    </citation>
    <scope>NUCLEOTIDE SEQUENCE [LARGE SCALE GENOMIC DNA]</scope>
    <source>
        <strain evidence="2">NLD-2019</strain>
        <tissue evidence="2">Leaf</tissue>
    </source>
</reference>
<gene>
    <name evidence="2" type="ORF">E3N88_09790</name>
</gene>
<comment type="caution">
    <text evidence="2">The sequence shown here is derived from an EMBL/GenBank/DDBJ whole genome shotgun (WGS) entry which is preliminary data.</text>
</comment>